<keyword evidence="1" id="KW-0998">Cell outer membrane</keyword>
<dbReference type="AlphaFoldDB" id="A0A3T0EBX4"/>
<comment type="similarity">
    <text evidence="1">Belongs to the Pal lipoprotein family.</text>
</comment>
<dbReference type="NCBIfam" id="TIGR02802">
    <property type="entry name" value="Pal_lipo"/>
    <property type="match status" value="1"/>
</dbReference>
<dbReference type="RefSeq" id="WP_127568130.1">
    <property type="nucleotide sequence ID" value="NZ_BMFB01000001.1"/>
</dbReference>
<keyword evidence="1" id="KW-0132">Cell division</keyword>
<evidence type="ECO:0000256" key="3">
    <source>
        <dbReference type="SAM" id="SignalP"/>
    </source>
</evidence>
<dbReference type="InterPro" id="IPR014169">
    <property type="entry name" value="Pal_lipo_C"/>
</dbReference>
<feature type="compositionally biased region" description="Low complexity" evidence="2">
    <location>
        <begin position="26"/>
        <end position="47"/>
    </location>
</feature>
<dbReference type="PROSITE" id="PS51257">
    <property type="entry name" value="PROKAR_LIPOPROTEIN"/>
    <property type="match status" value="1"/>
</dbReference>
<dbReference type="Gene3D" id="3.30.1330.60">
    <property type="entry name" value="OmpA-like domain"/>
    <property type="match status" value="1"/>
</dbReference>
<dbReference type="InterPro" id="IPR006665">
    <property type="entry name" value="OmpA-like"/>
</dbReference>
<evidence type="ECO:0000256" key="2">
    <source>
        <dbReference type="SAM" id="MobiDB-lite"/>
    </source>
</evidence>
<dbReference type="InterPro" id="IPR050330">
    <property type="entry name" value="Bact_OuterMem_StrucFunc"/>
</dbReference>
<dbReference type="GO" id="GO:0009279">
    <property type="term" value="C:cell outer membrane"/>
    <property type="evidence" value="ECO:0007669"/>
    <property type="project" value="UniProtKB-SubCell"/>
</dbReference>
<dbReference type="InterPro" id="IPR006664">
    <property type="entry name" value="OMP_bac"/>
</dbReference>
<comment type="subcellular location">
    <subcellularLocation>
        <location evidence="1">Cell outer membrane</location>
        <topology evidence="1">Lipid-anchor</topology>
    </subcellularLocation>
</comment>
<feature type="region of interest" description="Disordered" evidence="2">
    <location>
        <begin position="24"/>
        <end position="47"/>
    </location>
</feature>
<organism evidence="4 5">
    <name type="scientific">Glycocaulis alkaliphilus</name>
    <dbReference type="NCBI Taxonomy" id="1434191"/>
    <lineage>
        <taxon>Bacteria</taxon>
        <taxon>Pseudomonadati</taxon>
        <taxon>Pseudomonadota</taxon>
        <taxon>Alphaproteobacteria</taxon>
        <taxon>Maricaulales</taxon>
        <taxon>Maricaulaceae</taxon>
        <taxon>Glycocaulis</taxon>
    </lineage>
</organism>
<keyword evidence="1" id="KW-0131">Cell cycle</keyword>
<dbReference type="PANTHER" id="PTHR30329:SF21">
    <property type="entry name" value="LIPOPROTEIN YIAD-RELATED"/>
    <property type="match status" value="1"/>
</dbReference>
<protein>
    <recommendedName>
        <fullName evidence="1">Peptidoglycan-associated lipoprotein</fullName>
        <shortName evidence="1">PAL</shortName>
    </recommendedName>
</protein>
<feature type="signal peptide" evidence="3">
    <location>
        <begin position="1"/>
        <end position="18"/>
    </location>
</feature>
<dbReference type="GO" id="GO:0051301">
    <property type="term" value="P:cell division"/>
    <property type="evidence" value="ECO:0007669"/>
    <property type="project" value="UniProtKB-UniRule"/>
</dbReference>
<dbReference type="PRINTS" id="PR01021">
    <property type="entry name" value="OMPADOMAIN"/>
</dbReference>
<proteinExistence type="inferred from homology"/>
<dbReference type="CDD" id="cd07185">
    <property type="entry name" value="OmpA_C-like"/>
    <property type="match status" value="1"/>
</dbReference>
<dbReference type="OrthoDB" id="9809164at2"/>
<evidence type="ECO:0000313" key="4">
    <source>
        <dbReference type="EMBL" id="AZU04840.1"/>
    </source>
</evidence>
<reference evidence="4 5" key="1">
    <citation type="submission" date="2016-12" db="EMBL/GenBank/DDBJ databases">
        <title>The genome of dimorphic prosthecate Glycocaulis alkaliphilus 6b-8t, isolated from crude oil dictates its adaptability in petroleum environments.</title>
        <authorList>
            <person name="Wu X.-L."/>
            <person name="Geng S."/>
        </authorList>
    </citation>
    <scope>NUCLEOTIDE SEQUENCE [LARGE SCALE GENOMIC DNA]</scope>
    <source>
        <strain evidence="4 5">6B-8</strain>
    </source>
</reference>
<name>A0A3T0EBX4_9PROT</name>
<evidence type="ECO:0000313" key="5">
    <source>
        <dbReference type="Proteomes" id="UP000286954"/>
    </source>
</evidence>
<dbReference type="SUPFAM" id="SSF103088">
    <property type="entry name" value="OmpA-like"/>
    <property type="match status" value="1"/>
</dbReference>
<keyword evidence="1" id="KW-0564">Palmitate</keyword>
<feature type="chain" id="PRO_5043837177" description="Peptidoglycan-associated lipoprotein" evidence="3">
    <location>
        <begin position="19"/>
        <end position="170"/>
    </location>
</feature>
<dbReference type="InterPro" id="IPR039001">
    <property type="entry name" value="Pal"/>
</dbReference>
<accession>A0A3T0EBX4</accession>
<dbReference type="Pfam" id="PF00691">
    <property type="entry name" value="OmpA"/>
    <property type="match status" value="1"/>
</dbReference>
<dbReference type="Proteomes" id="UP000286954">
    <property type="component" value="Chromosome"/>
</dbReference>
<sequence length="170" mass="18102">MKLAPFAALAACSLLVTACASRPDETPVVPETNTGGTTTDTRTTGPVPGSIADFEQNAGDRVFFGLDRSDLDNASRETLRRQAAWLAQYPGTRILIAGNADERGTREYNLALGARRANSVRDFLVSQGVDASRISTVSYGKERPTCTQSTESCWAQNRNGITVVTSGAVS</sequence>
<dbReference type="InterPro" id="IPR006690">
    <property type="entry name" value="OMPA-like_CS"/>
</dbReference>
<dbReference type="EMBL" id="CP018911">
    <property type="protein sequence ID" value="AZU04840.1"/>
    <property type="molecule type" value="Genomic_DNA"/>
</dbReference>
<dbReference type="KEGG" id="gak:X907_2325"/>
<dbReference type="PROSITE" id="PS01068">
    <property type="entry name" value="OMPA_1"/>
    <property type="match status" value="1"/>
</dbReference>
<dbReference type="PANTHER" id="PTHR30329">
    <property type="entry name" value="STATOR ELEMENT OF FLAGELLAR MOTOR COMPLEX"/>
    <property type="match status" value="1"/>
</dbReference>
<dbReference type="InterPro" id="IPR036737">
    <property type="entry name" value="OmpA-like_sf"/>
</dbReference>
<dbReference type="HAMAP" id="MF_02204">
    <property type="entry name" value="Pal"/>
    <property type="match status" value="1"/>
</dbReference>
<gene>
    <name evidence="1" type="primary">pal</name>
    <name evidence="4" type="ORF">X907_2325</name>
</gene>
<keyword evidence="1" id="KW-0472">Membrane</keyword>
<keyword evidence="5" id="KW-1185">Reference proteome</keyword>
<comment type="function">
    <text evidence="1">Part of the Tol-Pal system, which plays a role in outer membrane invagination during cell division and is important for maintaining outer membrane integrity.</text>
</comment>
<dbReference type="PROSITE" id="PS51123">
    <property type="entry name" value="OMPA_2"/>
    <property type="match status" value="1"/>
</dbReference>
<comment type="subunit">
    <text evidence="1">The Tol-Pal system is composed of five core proteins: the inner membrane proteins TolA, TolQ and TolR, the periplasmic protein TolB and the outer membrane protein Pal. They form a network linking the inner and outer membranes and the peptidoglycan layer.</text>
</comment>
<evidence type="ECO:0000256" key="1">
    <source>
        <dbReference type="HAMAP-Rule" id="MF_02204"/>
    </source>
</evidence>
<keyword evidence="1 3" id="KW-0732">Signal</keyword>
<keyword evidence="1" id="KW-0449">Lipoprotein</keyword>